<evidence type="ECO:0000313" key="4">
    <source>
        <dbReference type="Proteomes" id="UP001500729"/>
    </source>
</evidence>
<evidence type="ECO:0000313" key="3">
    <source>
        <dbReference type="EMBL" id="GAA0511760.1"/>
    </source>
</evidence>
<organism evidence="3 4">
    <name type="scientific">Saccharopolyspora erythraea</name>
    <name type="common">Streptomyces erythraeus</name>
    <dbReference type="NCBI Taxonomy" id="1836"/>
    <lineage>
        <taxon>Bacteria</taxon>
        <taxon>Bacillati</taxon>
        <taxon>Actinomycetota</taxon>
        <taxon>Actinomycetes</taxon>
        <taxon>Pseudonocardiales</taxon>
        <taxon>Pseudonocardiaceae</taxon>
        <taxon>Saccharopolyspora</taxon>
    </lineage>
</organism>
<feature type="transmembrane region" description="Helical" evidence="1">
    <location>
        <begin position="25"/>
        <end position="46"/>
    </location>
</feature>
<dbReference type="InterPro" id="IPR019692">
    <property type="entry name" value="CFP-6_PH"/>
</dbReference>
<protein>
    <recommendedName>
        <fullName evidence="2">Low molecular weight protein antigen 6 PH domain-containing protein</fullName>
    </recommendedName>
</protein>
<keyword evidence="1" id="KW-1133">Transmembrane helix</keyword>
<name>A0ABP3M2N8_SACER</name>
<comment type="caution">
    <text evidence="3">The sequence shown here is derived from an EMBL/GenBank/DDBJ whole genome shotgun (WGS) entry which is preliminary data.</text>
</comment>
<keyword evidence="4" id="KW-1185">Reference proteome</keyword>
<keyword evidence="1" id="KW-0812">Transmembrane</keyword>
<proteinExistence type="predicted"/>
<keyword evidence="1" id="KW-0472">Membrane</keyword>
<feature type="transmembrane region" description="Helical" evidence="1">
    <location>
        <begin position="52"/>
        <end position="73"/>
    </location>
</feature>
<evidence type="ECO:0000259" key="2">
    <source>
        <dbReference type="Pfam" id="PF10756"/>
    </source>
</evidence>
<accession>A0ABP3M2N8</accession>
<gene>
    <name evidence="3" type="ORF">GCM10009533_08220</name>
</gene>
<sequence>MPPHTDMLVITRSAAEERRVQRSSLVSIVCLLLSSTLCATLTVGWLTGTIVGIPGLFAFLPLFASVLGLYVMWTEIRMRRLNRAMRNLQLALTSKGVAYRSCAGTFFAPWSAVRQIRFRRHLGTAFVVVDALDWGGPAAEVGRLNRLGRVGRLALPLPGSGVDTGQVWQSVYYLSDGAVQVRS</sequence>
<dbReference type="Proteomes" id="UP001500729">
    <property type="component" value="Unassembled WGS sequence"/>
</dbReference>
<feature type="domain" description="Low molecular weight protein antigen 6 PH" evidence="2">
    <location>
        <begin position="89"/>
        <end position="124"/>
    </location>
</feature>
<evidence type="ECO:0000256" key="1">
    <source>
        <dbReference type="SAM" id="Phobius"/>
    </source>
</evidence>
<dbReference type="EMBL" id="BAAAGS010000004">
    <property type="protein sequence ID" value="GAA0511760.1"/>
    <property type="molecule type" value="Genomic_DNA"/>
</dbReference>
<reference evidence="4" key="1">
    <citation type="journal article" date="2019" name="Int. J. Syst. Evol. Microbiol.">
        <title>The Global Catalogue of Microorganisms (GCM) 10K type strain sequencing project: providing services to taxonomists for standard genome sequencing and annotation.</title>
        <authorList>
            <consortium name="The Broad Institute Genomics Platform"/>
            <consortium name="The Broad Institute Genome Sequencing Center for Infectious Disease"/>
            <person name="Wu L."/>
            <person name="Ma J."/>
        </authorList>
    </citation>
    <scope>NUCLEOTIDE SEQUENCE [LARGE SCALE GENOMIC DNA]</scope>
    <source>
        <strain evidence="4">JCM 10303</strain>
    </source>
</reference>
<dbReference type="RefSeq" id="WP_009948132.1">
    <property type="nucleotide sequence ID" value="NZ_BAAAGS010000004.1"/>
</dbReference>
<dbReference type="Pfam" id="PF10756">
    <property type="entry name" value="bPH_6"/>
    <property type="match status" value="1"/>
</dbReference>